<accession>A0A2H4VSD5</accession>
<protein>
    <recommendedName>
        <fullName evidence="3">N-acetyltransferase domain-containing protein</fullName>
    </recommendedName>
</protein>
<dbReference type="EMBL" id="CP017768">
    <property type="protein sequence ID" value="AUB60986.1"/>
    <property type="molecule type" value="Genomic_DNA"/>
</dbReference>
<dbReference type="PANTHER" id="PTHR43420">
    <property type="entry name" value="ACETYLTRANSFERASE"/>
    <property type="match status" value="1"/>
</dbReference>
<keyword evidence="1" id="KW-0808">Transferase</keyword>
<dbReference type="InterPro" id="IPR016181">
    <property type="entry name" value="Acyl_CoA_acyltransferase"/>
</dbReference>
<evidence type="ECO:0000256" key="1">
    <source>
        <dbReference type="ARBA" id="ARBA00022679"/>
    </source>
</evidence>
<dbReference type="AlphaFoldDB" id="A0A2H4VSD5"/>
<dbReference type="SUPFAM" id="SSF55729">
    <property type="entry name" value="Acyl-CoA N-acyltransferases (Nat)"/>
    <property type="match status" value="1"/>
</dbReference>
<dbReference type="GO" id="GO:0016747">
    <property type="term" value="F:acyltransferase activity, transferring groups other than amino-acyl groups"/>
    <property type="evidence" value="ECO:0007669"/>
    <property type="project" value="InterPro"/>
</dbReference>
<evidence type="ECO:0000313" key="5">
    <source>
        <dbReference type="Proteomes" id="UP000232631"/>
    </source>
</evidence>
<dbReference type="Proteomes" id="UP000232631">
    <property type="component" value="Chromosome"/>
</dbReference>
<organism evidence="4 5">
    <name type="scientific">Methanobacterium subterraneum</name>
    <dbReference type="NCBI Taxonomy" id="59277"/>
    <lineage>
        <taxon>Archaea</taxon>
        <taxon>Methanobacteriati</taxon>
        <taxon>Methanobacteriota</taxon>
        <taxon>Methanomada group</taxon>
        <taxon>Methanobacteria</taxon>
        <taxon>Methanobacteriales</taxon>
        <taxon>Methanobacteriaceae</taxon>
        <taxon>Methanobacterium</taxon>
    </lineage>
</organism>
<dbReference type="InterPro" id="IPR000182">
    <property type="entry name" value="GNAT_dom"/>
</dbReference>
<evidence type="ECO:0000259" key="3">
    <source>
        <dbReference type="PROSITE" id="PS51186"/>
    </source>
</evidence>
<dbReference type="RefSeq" id="WP_100909525.1">
    <property type="nucleotide sequence ID" value="NZ_CP017768.1"/>
</dbReference>
<dbReference type="Gene3D" id="3.40.630.30">
    <property type="match status" value="1"/>
</dbReference>
<name>A0A2H4VSD5_9EURY</name>
<sequence>MQIILMEEEHLETIIELDQMAFQREEPRSLQNLQGLREGDEEGCFVLMDGQELVGYSFSKTMGEEGYLGPLGIHPSLQGQGRGKKLIQRSLDYLQRHCKVVGLEVRPEAGNNIGLYHKLGFNSAYPSLILKVPEKLSGPEKKANLGDGINQDDDNLRVELFQPTLDNRKETVLEKIDKWTRQELGGVSYLKDLNLASRCGGDILIALHKDEPVGFLTFYPSVFLHLWGAVKPHPRQDQILKEILRLFREIHGQGEVLLEVNTCYHDLVDFLLGEDFRIEKSVVRMLLEDFEGEHLKKSQNMVMRAWHA</sequence>
<dbReference type="PROSITE" id="PS51186">
    <property type="entry name" value="GNAT"/>
    <property type="match status" value="1"/>
</dbReference>
<evidence type="ECO:0000313" key="4">
    <source>
        <dbReference type="EMBL" id="AUB60986.1"/>
    </source>
</evidence>
<dbReference type="CDD" id="cd04301">
    <property type="entry name" value="NAT_SF"/>
    <property type="match status" value="1"/>
</dbReference>
<keyword evidence="5" id="KW-1185">Reference proteome</keyword>
<dbReference type="Pfam" id="PF00583">
    <property type="entry name" value="Acetyltransf_1"/>
    <property type="match status" value="1"/>
</dbReference>
<dbReference type="GeneID" id="35126838"/>
<dbReference type="InterPro" id="IPR050680">
    <property type="entry name" value="YpeA/RimI_acetyltransf"/>
</dbReference>
<reference evidence="4 5" key="1">
    <citation type="submission" date="2016-10" db="EMBL/GenBank/DDBJ databases">
        <title>Comparative genomics between deep and shallow subseafloor isolates.</title>
        <authorList>
            <person name="Ishii S."/>
            <person name="Miller J.R."/>
            <person name="Sutton G."/>
            <person name="Suzuki S."/>
            <person name="Methe B."/>
            <person name="Inagaki F."/>
            <person name="Imachi H."/>
        </authorList>
    </citation>
    <scope>NUCLEOTIDE SEQUENCE [LARGE SCALE GENOMIC DNA]</scope>
    <source>
        <strain evidence="4 5">A8p</strain>
    </source>
</reference>
<dbReference type="KEGG" id="msub:BK009_10045"/>
<evidence type="ECO:0000256" key="2">
    <source>
        <dbReference type="ARBA" id="ARBA00023315"/>
    </source>
</evidence>
<proteinExistence type="predicted"/>
<keyword evidence="2" id="KW-0012">Acyltransferase</keyword>
<feature type="domain" description="N-acetyltransferase" evidence="3">
    <location>
        <begin position="1"/>
        <end position="139"/>
    </location>
</feature>
<gene>
    <name evidence="4" type="ORF">BK009_10045</name>
</gene>